<dbReference type="AlphaFoldDB" id="A0AAN6XWA4"/>
<gene>
    <name evidence="1" type="ORF">QBC37DRAFT_457703</name>
</gene>
<dbReference type="InterPro" id="IPR017853">
    <property type="entry name" value="GH"/>
</dbReference>
<organism evidence="1 2">
    <name type="scientific">Rhypophila decipiens</name>
    <dbReference type="NCBI Taxonomy" id="261697"/>
    <lineage>
        <taxon>Eukaryota</taxon>
        <taxon>Fungi</taxon>
        <taxon>Dikarya</taxon>
        <taxon>Ascomycota</taxon>
        <taxon>Pezizomycotina</taxon>
        <taxon>Sordariomycetes</taxon>
        <taxon>Sordariomycetidae</taxon>
        <taxon>Sordariales</taxon>
        <taxon>Naviculisporaceae</taxon>
        <taxon>Rhypophila</taxon>
    </lineage>
</organism>
<dbReference type="EMBL" id="MU858359">
    <property type="protein sequence ID" value="KAK4206735.1"/>
    <property type="molecule type" value="Genomic_DNA"/>
</dbReference>
<dbReference type="SUPFAM" id="SSF51445">
    <property type="entry name" value="(Trans)glycosidases"/>
    <property type="match status" value="1"/>
</dbReference>
<comment type="caution">
    <text evidence="1">The sequence shown here is derived from an EMBL/GenBank/DDBJ whole genome shotgun (WGS) entry which is preliminary data.</text>
</comment>
<evidence type="ECO:0000313" key="2">
    <source>
        <dbReference type="Proteomes" id="UP001301769"/>
    </source>
</evidence>
<accession>A0AAN6XWA4</accession>
<reference evidence="1" key="1">
    <citation type="journal article" date="2023" name="Mol. Phylogenet. Evol.">
        <title>Genome-scale phylogeny and comparative genomics of the fungal order Sordariales.</title>
        <authorList>
            <person name="Hensen N."/>
            <person name="Bonometti L."/>
            <person name="Westerberg I."/>
            <person name="Brannstrom I.O."/>
            <person name="Guillou S."/>
            <person name="Cros-Aarteil S."/>
            <person name="Calhoun S."/>
            <person name="Haridas S."/>
            <person name="Kuo A."/>
            <person name="Mondo S."/>
            <person name="Pangilinan J."/>
            <person name="Riley R."/>
            <person name="LaButti K."/>
            <person name="Andreopoulos B."/>
            <person name="Lipzen A."/>
            <person name="Chen C."/>
            <person name="Yan M."/>
            <person name="Daum C."/>
            <person name="Ng V."/>
            <person name="Clum A."/>
            <person name="Steindorff A."/>
            <person name="Ohm R.A."/>
            <person name="Martin F."/>
            <person name="Silar P."/>
            <person name="Natvig D.O."/>
            <person name="Lalanne C."/>
            <person name="Gautier V."/>
            <person name="Ament-Velasquez S.L."/>
            <person name="Kruys A."/>
            <person name="Hutchinson M.I."/>
            <person name="Powell A.J."/>
            <person name="Barry K."/>
            <person name="Miller A.N."/>
            <person name="Grigoriev I.V."/>
            <person name="Debuchy R."/>
            <person name="Gladieux P."/>
            <person name="Hiltunen Thoren M."/>
            <person name="Johannesson H."/>
        </authorList>
    </citation>
    <scope>NUCLEOTIDE SEQUENCE</scope>
    <source>
        <strain evidence="1">PSN293</strain>
    </source>
</reference>
<protein>
    <submittedName>
        <fullName evidence="1">Uncharacterized protein</fullName>
    </submittedName>
</protein>
<name>A0AAN6XWA4_9PEZI</name>
<evidence type="ECO:0000313" key="1">
    <source>
        <dbReference type="EMBL" id="KAK4206735.1"/>
    </source>
</evidence>
<sequence>MHTRVSSGPNLPWGSRFVNSHVLLVEGSEIAGIIPAWKHIRFDAVDVLFVGPFSVKVGGTDFILGGDGSNLNLNARFEWVVRAARTQNSKIKIVVVQYMGESDNQDNRDFKSFGTDETKITRYAKSVASFVEGYYNRTLPALSGSGTVSARIDGYDVDVEGSNLSENLPRVLAAVRRELEPCFSVSITPFRAEFLDSSIASSCDYINVQNYDGGAETEPEDYLAAVKGFKRERLVWGLHSERPWVNNVACQTFEGVKSKVQEVIDGKAPGIWNWRLNSDNYVYENLFQVWLYNAVHGTRLYTLVDDSQLEYIVERYWQKGGRRGEIGSDMPILSLEDLVKGVSPD</sequence>
<reference evidence="1" key="2">
    <citation type="submission" date="2023-05" db="EMBL/GenBank/DDBJ databases">
        <authorList>
            <consortium name="Lawrence Berkeley National Laboratory"/>
            <person name="Steindorff A."/>
            <person name="Hensen N."/>
            <person name="Bonometti L."/>
            <person name="Westerberg I."/>
            <person name="Brannstrom I.O."/>
            <person name="Guillou S."/>
            <person name="Cros-Aarteil S."/>
            <person name="Calhoun S."/>
            <person name="Haridas S."/>
            <person name="Kuo A."/>
            <person name="Mondo S."/>
            <person name="Pangilinan J."/>
            <person name="Riley R."/>
            <person name="Labutti K."/>
            <person name="Andreopoulos B."/>
            <person name="Lipzen A."/>
            <person name="Chen C."/>
            <person name="Yanf M."/>
            <person name="Daum C."/>
            <person name="Ng V."/>
            <person name="Clum A."/>
            <person name="Ohm R."/>
            <person name="Martin F."/>
            <person name="Silar P."/>
            <person name="Natvig D."/>
            <person name="Lalanne C."/>
            <person name="Gautier V."/>
            <person name="Ament-Velasquez S.L."/>
            <person name="Kruys A."/>
            <person name="Hutchinson M.I."/>
            <person name="Powell A.J."/>
            <person name="Barry K."/>
            <person name="Miller A.N."/>
            <person name="Grigoriev I.V."/>
            <person name="Debuchy R."/>
            <person name="Gladieux P."/>
            <person name="Thoren M.H."/>
            <person name="Johannesson H."/>
        </authorList>
    </citation>
    <scope>NUCLEOTIDE SEQUENCE</scope>
    <source>
        <strain evidence="1">PSN293</strain>
    </source>
</reference>
<dbReference type="Gene3D" id="3.20.20.80">
    <property type="entry name" value="Glycosidases"/>
    <property type="match status" value="1"/>
</dbReference>
<dbReference type="Proteomes" id="UP001301769">
    <property type="component" value="Unassembled WGS sequence"/>
</dbReference>
<keyword evidence="2" id="KW-1185">Reference proteome</keyword>
<proteinExistence type="predicted"/>